<keyword evidence="2" id="KW-1185">Reference proteome</keyword>
<reference evidence="1 2" key="1">
    <citation type="journal article" date="2020" name="bioRxiv">
        <title>Whole genome comparisons of ergot fungi reveals the divergence and evolution of species within the genus Claviceps are the result of varying mechanisms driving genome evolution and host range expansion.</title>
        <authorList>
            <person name="Wyka S.A."/>
            <person name="Mondo S.J."/>
            <person name="Liu M."/>
            <person name="Dettman J."/>
            <person name="Nalam V."/>
            <person name="Broders K.D."/>
        </authorList>
    </citation>
    <scope>NUCLEOTIDE SEQUENCE [LARGE SCALE GENOMIC DNA]</scope>
    <source>
        <strain evidence="1 2">LM583</strain>
    </source>
</reference>
<dbReference type="Proteomes" id="UP000742024">
    <property type="component" value="Unassembled WGS sequence"/>
</dbReference>
<sequence>MQAYKTYTATALTYTSQFQDRRRRQIPGQYGLYVPDWILSMVLAENDLRKKIHNARLSRWLYKTYPGMPPEDMAEIQKCVFSSSAETLTAKPNIKEYVLSRYTAFDSLRSSFHQQSTLIEEKFRAGFLMARQEADEIEKVWRGES</sequence>
<protein>
    <submittedName>
        <fullName evidence="1">Uncharacterized protein</fullName>
    </submittedName>
</protein>
<evidence type="ECO:0000313" key="2">
    <source>
        <dbReference type="Proteomes" id="UP000742024"/>
    </source>
</evidence>
<name>A0ABQ7P5F8_9HYPO</name>
<dbReference type="EMBL" id="SRPR01000310">
    <property type="protein sequence ID" value="KAG5954709.1"/>
    <property type="molecule type" value="Genomic_DNA"/>
</dbReference>
<evidence type="ECO:0000313" key="1">
    <source>
        <dbReference type="EMBL" id="KAG5954709.1"/>
    </source>
</evidence>
<comment type="caution">
    <text evidence="1">The sequence shown here is derived from an EMBL/GenBank/DDBJ whole genome shotgun (WGS) entry which is preliminary data.</text>
</comment>
<gene>
    <name evidence="1" type="ORF">E4U57_004199</name>
</gene>
<accession>A0ABQ7P5F8</accession>
<organism evidence="1 2">
    <name type="scientific">Claviceps arundinis</name>
    <dbReference type="NCBI Taxonomy" id="1623583"/>
    <lineage>
        <taxon>Eukaryota</taxon>
        <taxon>Fungi</taxon>
        <taxon>Dikarya</taxon>
        <taxon>Ascomycota</taxon>
        <taxon>Pezizomycotina</taxon>
        <taxon>Sordariomycetes</taxon>
        <taxon>Hypocreomycetidae</taxon>
        <taxon>Hypocreales</taxon>
        <taxon>Clavicipitaceae</taxon>
        <taxon>Claviceps</taxon>
    </lineage>
</organism>
<proteinExistence type="predicted"/>